<evidence type="ECO:0000313" key="4">
    <source>
        <dbReference type="Proteomes" id="UP000826793"/>
    </source>
</evidence>
<evidence type="ECO:0000256" key="2">
    <source>
        <dbReference type="SAM" id="Phobius"/>
    </source>
</evidence>
<feature type="region of interest" description="Disordered" evidence="1">
    <location>
        <begin position="1"/>
        <end position="26"/>
    </location>
</feature>
<reference evidence="3" key="1">
    <citation type="journal article" date="2021" name="PeerJ">
        <title>Extensive microbial diversity within the chicken gut microbiome revealed by metagenomics and culture.</title>
        <authorList>
            <person name="Gilroy R."/>
            <person name="Ravi A."/>
            <person name="Getino M."/>
            <person name="Pursley I."/>
            <person name="Horton D.L."/>
            <person name="Alikhan N.F."/>
            <person name="Baker D."/>
            <person name="Gharbi K."/>
            <person name="Hall N."/>
            <person name="Watson M."/>
            <person name="Adriaenssens E.M."/>
            <person name="Foster-Nyarko E."/>
            <person name="Jarju S."/>
            <person name="Secka A."/>
            <person name="Antonio M."/>
            <person name="Oren A."/>
            <person name="Chaudhuri R.R."/>
            <person name="La Ragione R."/>
            <person name="Hildebrand F."/>
            <person name="Pallen M.J."/>
        </authorList>
    </citation>
    <scope>NUCLEOTIDE SEQUENCE</scope>
    <source>
        <strain evidence="3">CHK185-1770</strain>
    </source>
</reference>
<comment type="caution">
    <text evidence="3">The sequence shown here is derived from an EMBL/GenBank/DDBJ whole genome shotgun (WGS) entry which is preliminary data.</text>
</comment>
<keyword evidence="2" id="KW-1133">Transmembrane helix</keyword>
<gene>
    <name evidence="3" type="ORF">H9710_03240</name>
</gene>
<accession>A0A9D2SF99</accession>
<dbReference type="EMBL" id="DWXG01000030">
    <property type="protein sequence ID" value="HJB97576.1"/>
    <property type="molecule type" value="Genomic_DNA"/>
</dbReference>
<dbReference type="AlphaFoldDB" id="A0A9D2SF99"/>
<organism evidence="3 4">
    <name type="scientific">Candidatus Acutalibacter pullicola</name>
    <dbReference type="NCBI Taxonomy" id="2838417"/>
    <lineage>
        <taxon>Bacteria</taxon>
        <taxon>Bacillati</taxon>
        <taxon>Bacillota</taxon>
        <taxon>Clostridia</taxon>
        <taxon>Eubacteriales</taxon>
        <taxon>Acutalibacteraceae</taxon>
        <taxon>Acutalibacter</taxon>
    </lineage>
</organism>
<keyword evidence="2" id="KW-0812">Transmembrane</keyword>
<dbReference type="Proteomes" id="UP000826793">
    <property type="component" value="Unassembled WGS sequence"/>
</dbReference>
<evidence type="ECO:0000256" key="1">
    <source>
        <dbReference type="SAM" id="MobiDB-lite"/>
    </source>
</evidence>
<reference evidence="3" key="2">
    <citation type="submission" date="2021-04" db="EMBL/GenBank/DDBJ databases">
        <authorList>
            <person name="Gilroy R."/>
        </authorList>
    </citation>
    <scope>NUCLEOTIDE SEQUENCE</scope>
    <source>
        <strain evidence="3">CHK185-1770</strain>
    </source>
</reference>
<proteinExistence type="predicted"/>
<name>A0A9D2SF99_9FIRM</name>
<sequence>MKKPWNIPPGSQGCAGAGRGYARRRPRRGQGGKLLLAVVTLVQVALSLALAVVRRQQVIQAVKTPDGEGARVLLTVKKETKS</sequence>
<keyword evidence="2" id="KW-0472">Membrane</keyword>
<protein>
    <submittedName>
        <fullName evidence="3">Uncharacterized protein</fullName>
    </submittedName>
</protein>
<evidence type="ECO:0000313" key="3">
    <source>
        <dbReference type="EMBL" id="HJB97576.1"/>
    </source>
</evidence>
<feature type="transmembrane region" description="Helical" evidence="2">
    <location>
        <begin position="34"/>
        <end position="53"/>
    </location>
</feature>